<dbReference type="GO" id="GO:0071555">
    <property type="term" value="P:cell wall organization"/>
    <property type="evidence" value="ECO:0007669"/>
    <property type="project" value="UniProtKB-UniRule"/>
</dbReference>
<protein>
    <submittedName>
        <fullName evidence="10">Murein L,D-transpeptidase YafK</fullName>
    </submittedName>
</protein>
<dbReference type="AlphaFoldDB" id="A0A1C3X9G4"/>
<feature type="signal peptide" evidence="8">
    <location>
        <begin position="1"/>
        <end position="23"/>
    </location>
</feature>
<dbReference type="PANTHER" id="PTHR36699:SF1">
    <property type="entry name" value="L,D-TRANSPEPTIDASE YAFK-RELATED"/>
    <property type="match status" value="1"/>
</dbReference>
<evidence type="ECO:0000256" key="3">
    <source>
        <dbReference type="ARBA" id="ARBA00022679"/>
    </source>
</evidence>
<organism evidence="10 11">
    <name type="scientific">Bradyrhizobium yuanmingense</name>
    <dbReference type="NCBI Taxonomy" id="108015"/>
    <lineage>
        <taxon>Bacteria</taxon>
        <taxon>Pseudomonadati</taxon>
        <taxon>Pseudomonadota</taxon>
        <taxon>Alphaproteobacteria</taxon>
        <taxon>Hyphomicrobiales</taxon>
        <taxon>Nitrobacteraceae</taxon>
        <taxon>Bradyrhizobium</taxon>
    </lineage>
</organism>
<proteinExistence type="inferred from homology"/>
<evidence type="ECO:0000259" key="9">
    <source>
        <dbReference type="PROSITE" id="PS52029"/>
    </source>
</evidence>
<dbReference type="InterPro" id="IPR038063">
    <property type="entry name" value="Transpep_catalytic_dom"/>
</dbReference>
<reference evidence="10 11" key="1">
    <citation type="submission" date="2016-08" db="EMBL/GenBank/DDBJ databases">
        <authorList>
            <person name="Seilhamer J.J."/>
        </authorList>
    </citation>
    <scope>NUCLEOTIDE SEQUENCE [LARGE SCALE GENOMIC DNA]</scope>
    <source>
        <strain evidence="10 11">CCBAU 10071</strain>
    </source>
</reference>
<dbReference type="PROSITE" id="PS52029">
    <property type="entry name" value="LD_TPASE"/>
    <property type="match status" value="1"/>
</dbReference>
<feature type="active site" description="Nucleophile" evidence="7">
    <location>
        <position position="160"/>
    </location>
</feature>
<evidence type="ECO:0000256" key="4">
    <source>
        <dbReference type="ARBA" id="ARBA00022960"/>
    </source>
</evidence>
<dbReference type="UniPathway" id="UPA00219"/>
<evidence type="ECO:0000313" key="10">
    <source>
        <dbReference type="EMBL" id="SCB48861.1"/>
    </source>
</evidence>
<comment type="pathway">
    <text evidence="1 7">Cell wall biogenesis; peptidoglycan biosynthesis.</text>
</comment>
<dbReference type="GO" id="GO:0009252">
    <property type="term" value="P:peptidoglycan biosynthetic process"/>
    <property type="evidence" value="ECO:0007669"/>
    <property type="project" value="UniProtKB-UniPathway"/>
</dbReference>
<feature type="chain" id="PRO_5008686341" evidence="8">
    <location>
        <begin position="24"/>
        <end position="371"/>
    </location>
</feature>
<keyword evidence="4 7" id="KW-0133">Cell shape</keyword>
<feature type="active site" description="Proton donor/acceptor" evidence="7">
    <location>
        <position position="152"/>
    </location>
</feature>
<accession>A0A1C3X9G4</accession>
<evidence type="ECO:0000256" key="1">
    <source>
        <dbReference type="ARBA" id="ARBA00004752"/>
    </source>
</evidence>
<evidence type="ECO:0000256" key="7">
    <source>
        <dbReference type="PROSITE-ProRule" id="PRU01373"/>
    </source>
</evidence>
<dbReference type="GO" id="GO:0016740">
    <property type="term" value="F:transferase activity"/>
    <property type="evidence" value="ECO:0007669"/>
    <property type="project" value="UniProtKB-KW"/>
</dbReference>
<keyword evidence="3" id="KW-0808">Transferase</keyword>
<keyword evidence="8" id="KW-0732">Signal</keyword>
<dbReference type="GO" id="GO:0004180">
    <property type="term" value="F:carboxypeptidase activity"/>
    <property type="evidence" value="ECO:0007669"/>
    <property type="project" value="UniProtKB-ARBA"/>
</dbReference>
<dbReference type="InterPro" id="IPR005490">
    <property type="entry name" value="LD_TPept_cat_dom"/>
</dbReference>
<evidence type="ECO:0000256" key="6">
    <source>
        <dbReference type="ARBA" id="ARBA00023316"/>
    </source>
</evidence>
<evidence type="ECO:0000313" key="11">
    <source>
        <dbReference type="Proteomes" id="UP000183174"/>
    </source>
</evidence>
<dbReference type="EMBL" id="FMAE01000010">
    <property type="protein sequence ID" value="SCB48861.1"/>
    <property type="molecule type" value="Genomic_DNA"/>
</dbReference>
<evidence type="ECO:0000256" key="2">
    <source>
        <dbReference type="ARBA" id="ARBA00005992"/>
    </source>
</evidence>
<gene>
    <name evidence="10" type="ORF">GA0061099_1010223</name>
</gene>
<dbReference type="Proteomes" id="UP000183174">
    <property type="component" value="Unassembled WGS sequence"/>
</dbReference>
<feature type="domain" description="L,D-TPase catalytic" evidence="9">
    <location>
        <begin position="60"/>
        <end position="191"/>
    </location>
</feature>
<comment type="similarity">
    <text evidence="2">Belongs to the YkuD family.</text>
</comment>
<dbReference type="SUPFAM" id="SSF141523">
    <property type="entry name" value="L,D-transpeptidase catalytic domain-like"/>
    <property type="match status" value="1"/>
</dbReference>
<keyword evidence="5 7" id="KW-0573">Peptidoglycan synthesis</keyword>
<evidence type="ECO:0000256" key="5">
    <source>
        <dbReference type="ARBA" id="ARBA00022984"/>
    </source>
</evidence>
<dbReference type="CDD" id="cd16913">
    <property type="entry name" value="YkuD_like"/>
    <property type="match status" value="1"/>
</dbReference>
<dbReference type="PANTHER" id="PTHR36699">
    <property type="entry name" value="LD-TRANSPEPTIDASE"/>
    <property type="match status" value="1"/>
</dbReference>
<name>A0A1C3X9G4_9BRAD</name>
<dbReference type="GO" id="GO:0008360">
    <property type="term" value="P:regulation of cell shape"/>
    <property type="evidence" value="ECO:0007669"/>
    <property type="project" value="UniProtKB-UniRule"/>
</dbReference>
<keyword evidence="6 7" id="KW-0961">Cell wall biogenesis/degradation</keyword>
<sequence>MICAMVRHAIVLAAAFAAALAPATCFGESSKPLPAKATQELPAELLALLEQKKMPKYSPILVRLFKDEAELEVWKQDTAGRFQLLKTYPICRWSGDLGPKLYEGDRQAPEGFYTVTPELMNPNSNFYLSINLGYPNSFDRANKRNGSFLMIHGDCWSSGCYAMTDEQISEIYSLARDSFRGGRTSFQVQAYPFRLTPVNLARHRNNPNLPFWEMLKVGNDHFETTQLEPKVDVCNRRYVFDAQPSPNSPHPLVFNPIEKCPPFVVNPEIARRALEKRRADERAYAQLLEDNVPVAPIYSGFDGGMNKAFLARYPGRVTLAKVMPYASYLPQLPPIPWTDNDGSLTSKWFGTWSSRSSVCDTARAGFPSRQC</sequence>
<dbReference type="Pfam" id="PF03734">
    <property type="entry name" value="YkuD"/>
    <property type="match status" value="1"/>
</dbReference>
<evidence type="ECO:0000256" key="8">
    <source>
        <dbReference type="SAM" id="SignalP"/>
    </source>
</evidence>